<dbReference type="PANTHER" id="PTHR16943:SF8">
    <property type="entry name" value="2-METHYLCITRATE DEHYDRATASE"/>
    <property type="match status" value="1"/>
</dbReference>
<dbReference type="GO" id="GO:0051537">
    <property type="term" value="F:2 iron, 2 sulfur cluster binding"/>
    <property type="evidence" value="ECO:0007669"/>
    <property type="project" value="InterPro"/>
</dbReference>
<evidence type="ECO:0000256" key="1">
    <source>
        <dbReference type="ARBA" id="ARBA00000096"/>
    </source>
</evidence>
<evidence type="ECO:0000256" key="5">
    <source>
        <dbReference type="ARBA" id="ARBA00017240"/>
    </source>
</evidence>
<dbReference type="InterPro" id="IPR045336">
    <property type="entry name" value="MmgE_PrpD_N"/>
</dbReference>
<sequence length="494" mass="55028">MSANVDLNTRPDYDQVLQTLADYVLGYRVKSSEALNTARHCLMDTLGCGLLALRFPECTKHLGPLVEGTIVPHGARVPGTSYRLDPVKAAWDIGCIVRWLDYNDTWLAAEWGHPSDNLGGILAVTDHLSQKRVANGEAALAMREVLDAMVMAHEIQGVLALENSFNRVGLDHVLLVKVASTAVCAKLMGASREQLLSALSHAFVDGQALRTYRHAPNAGSRKSWAAGDASSRGVRLADIALRGEMGVPGALTARQWGFYDVSFSHTNKDLALKPEAQRELRLPQPLGSYVMENVLFKISFPAEFHAQTACEAAVILHPQVRNRLHEIDRIVITTHESAIRIISKEGPLANAADRDHCLQYMTAVPLIFGDLVAEHYEDAFHAAHPSIDRLREKMVIVEEPRFSREYLEADKRSIANGVQVFFKDGSHTPQVVVEYPIGHRRRREEGIPLLEAKFKENLATRFVRQRCEEIVALCKDQARLEAMPVHRFVDLFVM</sequence>
<organism evidence="10 11">
    <name type="scientific">Pseudomonas soli</name>
    <dbReference type="NCBI Taxonomy" id="1306993"/>
    <lineage>
        <taxon>Bacteria</taxon>
        <taxon>Pseudomonadati</taxon>
        <taxon>Pseudomonadota</taxon>
        <taxon>Gammaproteobacteria</taxon>
        <taxon>Pseudomonadales</taxon>
        <taxon>Pseudomonadaceae</taxon>
        <taxon>Pseudomonas</taxon>
    </lineage>
</organism>
<dbReference type="AlphaFoldDB" id="A0A2V4HWY7"/>
<evidence type="ECO:0000259" key="9">
    <source>
        <dbReference type="Pfam" id="PF19305"/>
    </source>
</evidence>
<dbReference type="InterPro" id="IPR036148">
    <property type="entry name" value="MmgE/PrpD_sf"/>
</dbReference>
<dbReference type="GO" id="GO:0019679">
    <property type="term" value="P:propionate metabolic process, methylcitrate cycle"/>
    <property type="evidence" value="ECO:0007669"/>
    <property type="project" value="InterPro"/>
</dbReference>
<comment type="pathway">
    <text evidence="2">Organic acid metabolism; propanoate degradation.</text>
</comment>
<comment type="catalytic activity">
    <reaction evidence="1">
        <text>(2S,3S)-2-methylcitrate = 2-methyl-cis-aconitate + H2O</text>
        <dbReference type="Rhea" id="RHEA:17725"/>
        <dbReference type="ChEBI" id="CHEBI:15377"/>
        <dbReference type="ChEBI" id="CHEBI:57872"/>
        <dbReference type="ChEBI" id="CHEBI:58853"/>
        <dbReference type="EC" id="4.2.1.79"/>
    </reaction>
</comment>
<dbReference type="EMBL" id="QJRO01000008">
    <property type="protein sequence ID" value="PYB81345.1"/>
    <property type="molecule type" value="Genomic_DNA"/>
</dbReference>
<dbReference type="Proteomes" id="UP000247620">
    <property type="component" value="Unassembled WGS sequence"/>
</dbReference>
<dbReference type="InterPro" id="IPR012705">
    <property type="entry name" value="2Me_IsoCit_deHydtase_PrpD"/>
</dbReference>
<dbReference type="InterPro" id="IPR042183">
    <property type="entry name" value="MmgE/PrpD_sf_1"/>
</dbReference>
<dbReference type="GO" id="GO:0047547">
    <property type="term" value="F:2-methylcitrate dehydratase activity"/>
    <property type="evidence" value="ECO:0007669"/>
    <property type="project" value="UniProtKB-EC"/>
</dbReference>
<dbReference type="InterPro" id="IPR005656">
    <property type="entry name" value="MmgE_PrpD"/>
</dbReference>
<dbReference type="RefSeq" id="WP_110700912.1">
    <property type="nucleotide sequence ID" value="NZ_QJRO01000008.1"/>
</dbReference>
<gene>
    <name evidence="10" type="primary">prpD</name>
    <name evidence="10" type="synonym">mmgE</name>
    <name evidence="10" type="ORF">DMX07_14580</name>
</gene>
<dbReference type="GO" id="GO:0006099">
    <property type="term" value="P:tricarboxylic acid cycle"/>
    <property type="evidence" value="ECO:0007669"/>
    <property type="project" value="UniProtKB-KW"/>
</dbReference>
<dbReference type="Pfam" id="PF03972">
    <property type="entry name" value="MmgE_PrpD_N"/>
    <property type="match status" value="1"/>
</dbReference>
<evidence type="ECO:0000256" key="7">
    <source>
        <dbReference type="ARBA" id="ARBA00023239"/>
    </source>
</evidence>
<dbReference type="SUPFAM" id="SSF103378">
    <property type="entry name" value="2-methylcitrate dehydratase PrpD"/>
    <property type="match status" value="1"/>
</dbReference>
<feature type="domain" description="MmgE/PrpD C-terminal" evidence="9">
    <location>
        <begin position="300"/>
        <end position="476"/>
    </location>
</feature>
<evidence type="ECO:0000259" key="8">
    <source>
        <dbReference type="Pfam" id="PF03972"/>
    </source>
</evidence>
<evidence type="ECO:0000256" key="6">
    <source>
        <dbReference type="ARBA" id="ARBA00022532"/>
    </source>
</evidence>
<comment type="similarity">
    <text evidence="3">Belongs to the PrpD family.</text>
</comment>
<dbReference type="Pfam" id="PF19305">
    <property type="entry name" value="MmgE_PrpD_C"/>
    <property type="match status" value="1"/>
</dbReference>
<evidence type="ECO:0000256" key="4">
    <source>
        <dbReference type="ARBA" id="ARBA00013124"/>
    </source>
</evidence>
<comment type="caution">
    <text evidence="10">The sequence shown here is derived from an EMBL/GenBank/DDBJ whole genome shotgun (WGS) entry which is preliminary data.</text>
</comment>
<dbReference type="Gene3D" id="3.30.1330.120">
    <property type="entry name" value="2-methylcitrate dehydratase PrpD"/>
    <property type="match status" value="1"/>
</dbReference>
<keyword evidence="6" id="KW-0816">Tricarboxylic acid cycle</keyword>
<dbReference type="InterPro" id="IPR045337">
    <property type="entry name" value="MmgE_PrpD_C"/>
</dbReference>
<protein>
    <recommendedName>
        <fullName evidence="5">2-methylcitrate dehydratase</fullName>
        <ecNumber evidence="4">4.2.1.79</ecNumber>
    </recommendedName>
</protein>
<dbReference type="InterPro" id="IPR042188">
    <property type="entry name" value="MmgE/PrpD_sf_2"/>
</dbReference>
<name>A0A2V4HWY7_9PSED</name>
<dbReference type="Gene3D" id="1.10.4100.10">
    <property type="entry name" value="2-methylcitrate dehydratase PrpD"/>
    <property type="match status" value="1"/>
</dbReference>
<evidence type="ECO:0000256" key="2">
    <source>
        <dbReference type="ARBA" id="ARBA00005026"/>
    </source>
</evidence>
<evidence type="ECO:0000313" key="10">
    <source>
        <dbReference type="EMBL" id="PYB81345.1"/>
    </source>
</evidence>
<evidence type="ECO:0000256" key="3">
    <source>
        <dbReference type="ARBA" id="ARBA00006174"/>
    </source>
</evidence>
<dbReference type="PANTHER" id="PTHR16943">
    <property type="entry name" value="2-METHYLCITRATE DEHYDRATASE-RELATED"/>
    <property type="match status" value="1"/>
</dbReference>
<feature type="domain" description="MmgE/PrpD N-terminal" evidence="8">
    <location>
        <begin position="18"/>
        <end position="268"/>
    </location>
</feature>
<proteinExistence type="inferred from homology"/>
<reference evidence="10 11" key="1">
    <citation type="submission" date="2018-06" db="EMBL/GenBank/DDBJ databases">
        <title>Pseudomonas diversity within urban Lake Michigan freshwaters.</title>
        <authorList>
            <person name="Batrich M."/>
            <person name="Hatzopoulos T."/>
            <person name="Putonti C."/>
        </authorList>
    </citation>
    <scope>NUCLEOTIDE SEQUENCE [LARGE SCALE GENOMIC DNA]</scope>
    <source>
        <strain evidence="10 11">LBp-160603</strain>
    </source>
</reference>
<dbReference type="UniPathway" id="UPA00946"/>
<dbReference type="NCBIfam" id="TIGR02330">
    <property type="entry name" value="prpD"/>
    <property type="match status" value="1"/>
</dbReference>
<dbReference type="EC" id="4.2.1.79" evidence="4"/>
<dbReference type="NCBIfam" id="NF006943">
    <property type="entry name" value="PRK09425.1"/>
    <property type="match status" value="1"/>
</dbReference>
<keyword evidence="7 10" id="KW-0456">Lyase</keyword>
<evidence type="ECO:0000313" key="11">
    <source>
        <dbReference type="Proteomes" id="UP000247620"/>
    </source>
</evidence>
<accession>A0A2V4HWY7</accession>